<gene>
    <name evidence="4" type="ORF">TRFO_14507</name>
</gene>
<feature type="compositionally biased region" description="Basic and acidic residues" evidence="1">
    <location>
        <begin position="462"/>
        <end position="478"/>
    </location>
</feature>
<keyword evidence="2" id="KW-0472">Membrane</keyword>
<keyword evidence="2" id="KW-1133">Transmembrane helix</keyword>
<evidence type="ECO:0000313" key="5">
    <source>
        <dbReference type="Proteomes" id="UP000179807"/>
    </source>
</evidence>
<keyword evidence="5" id="KW-1185">Reference proteome</keyword>
<evidence type="ECO:0000313" key="4">
    <source>
        <dbReference type="EMBL" id="OHT15017.1"/>
    </source>
</evidence>
<dbReference type="RefSeq" id="XP_068368153.1">
    <property type="nucleotide sequence ID" value="XM_068497864.1"/>
</dbReference>
<evidence type="ECO:0000256" key="1">
    <source>
        <dbReference type="SAM" id="MobiDB-lite"/>
    </source>
</evidence>
<name>A0A1J4KUR1_9EUKA</name>
<feature type="signal peptide" evidence="3">
    <location>
        <begin position="1"/>
        <end position="20"/>
    </location>
</feature>
<keyword evidence="3" id="KW-0732">Signal</keyword>
<feature type="compositionally biased region" description="Low complexity" evidence="1">
    <location>
        <begin position="420"/>
        <end position="439"/>
    </location>
</feature>
<feature type="chain" id="PRO_5012407731" evidence="3">
    <location>
        <begin position="21"/>
        <end position="542"/>
    </location>
</feature>
<dbReference type="GeneID" id="94832568"/>
<comment type="caution">
    <text evidence="4">The sequence shown here is derived from an EMBL/GenBank/DDBJ whole genome shotgun (WGS) entry which is preliminary data.</text>
</comment>
<proteinExistence type="predicted"/>
<feature type="region of interest" description="Disordered" evidence="1">
    <location>
        <begin position="509"/>
        <end position="542"/>
    </location>
</feature>
<dbReference type="EMBL" id="MLAK01000282">
    <property type="protein sequence ID" value="OHT15017.1"/>
    <property type="molecule type" value="Genomic_DNA"/>
</dbReference>
<organism evidence="4 5">
    <name type="scientific">Tritrichomonas foetus</name>
    <dbReference type="NCBI Taxonomy" id="1144522"/>
    <lineage>
        <taxon>Eukaryota</taxon>
        <taxon>Metamonada</taxon>
        <taxon>Parabasalia</taxon>
        <taxon>Tritrichomonadida</taxon>
        <taxon>Tritrichomonadidae</taxon>
        <taxon>Tritrichomonas</taxon>
    </lineage>
</organism>
<feature type="region of interest" description="Disordered" evidence="1">
    <location>
        <begin position="458"/>
        <end position="497"/>
    </location>
</feature>
<evidence type="ECO:0000256" key="3">
    <source>
        <dbReference type="SAM" id="SignalP"/>
    </source>
</evidence>
<reference evidence="4" key="1">
    <citation type="submission" date="2016-10" db="EMBL/GenBank/DDBJ databases">
        <authorList>
            <person name="Benchimol M."/>
            <person name="Almeida L.G."/>
            <person name="Vasconcelos A.T."/>
            <person name="Perreira-Neves A."/>
            <person name="Rosa I.A."/>
            <person name="Tasca T."/>
            <person name="Bogo M.R."/>
            <person name="de Souza W."/>
        </authorList>
    </citation>
    <scope>NUCLEOTIDE SEQUENCE [LARGE SCALE GENOMIC DNA]</scope>
    <source>
        <strain evidence="4">K</strain>
    </source>
</reference>
<dbReference type="VEuPathDB" id="TrichDB:TRFO_14507"/>
<protein>
    <submittedName>
        <fullName evidence="4">Uncharacterized protein</fullName>
    </submittedName>
</protein>
<sequence>MHFLQLFWVFLSFSLEETKTIDTPGIHKIILPPGSILNINIPKNYQAFIFSNIDMGMQNSFFLNGKYLSVGYRNLFAIAFNESNLVSIRYDRDQTNIENIEIFIIEKDKCQYHSFYAMGGNTYDIQFITYKYDHPLKICGFSPSLINDSRSVTFGFYKSGLTTAVLNYHSETLTENSRNSFPSQNFQNNKDDFQNKIDNFQNKIDNFPNEMDSFQLQKIKKFHEKKNIKLIQNNSRPFVIKTETSEKSILRRNKSGKSQKENVTFSIISSDFNEKVEAADSYITAHEIKSSFYVEFFIHQPKSNAHILFQRNFDNENIKDNSLRNKHSDFLLYFRGNSASTSEPQFFYDKHWADDRLANFDNSGWENLRFIWLILLVIAVVLGILGFGCFCGCIRSDRICCFKRTTTNASLINFSSNNRNPNRISINQNNQNVNRNQTNHDPTFEEYYYMPGVLEDLDEQSESTKKDRKKDKTNESEKSTQNSSATTGVEEVEDVSPYAIHSRVLGLTGSAEDFNRDDGDQQLPNPYGLPNDEENPPYPPII</sequence>
<feature type="transmembrane region" description="Helical" evidence="2">
    <location>
        <begin position="370"/>
        <end position="394"/>
    </location>
</feature>
<accession>A0A1J4KUR1</accession>
<dbReference type="AlphaFoldDB" id="A0A1J4KUR1"/>
<keyword evidence="2" id="KW-0812">Transmembrane</keyword>
<dbReference type="Proteomes" id="UP000179807">
    <property type="component" value="Unassembled WGS sequence"/>
</dbReference>
<feature type="region of interest" description="Disordered" evidence="1">
    <location>
        <begin position="420"/>
        <end position="442"/>
    </location>
</feature>
<evidence type="ECO:0000256" key="2">
    <source>
        <dbReference type="SAM" id="Phobius"/>
    </source>
</evidence>